<keyword evidence="2" id="KW-1185">Reference proteome</keyword>
<proteinExistence type="predicted"/>
<evidence type="ECO:0000313" key="1">
    <source>
        <dbReference type="EMBL" id="KAH7961484.1"/>
    </source>
</evidence>
<dbReference type="Proteomes" id="UP000821837">
    <property type="component" value="Chromosome 3"/>
</dbReference>
<sequence length="110" mass="12129">MCEHASPFPAMYEQCAARISPSVTLPQEPHFDGRLDSGLRMVTCFIRGSLPAACHEVVAANGLPSFELLSRYKTRPQDHKFANVGGIDERSQIHIHYAVACLPRARVHSG</sequence>
<accession>A0A9D4SYL1</accession>
<gene>
    <name evidence="1" type="ORF">HPB52_009365</name>
</gene>
<dbReference type="AlphaFoldDB" id="A0A9D4SYL1"/>
<reference evidence="1" key="2">
    <citation type="submission" date="2021-09" db="EMBL/GenBank/DDBJ databases">
        <authorList>
            <person name="Jia N."/>
            <person name="Wang J."/>
            <person name="Shi W."/>
            <person name="Du L."/>
            <person name="Sun Y."/>
            <person name="Zhan W."/>
            <person name="Jiang J."/>
            <person name="Wang Q."/>
            <person name="Zhang B."/>
            <person name="Ji P."/>
            <person name="Sakyi L.B."/>
            <person name="Cui X."/>
            <person name="Yuan T."/>
            <person name="Jiang B."/>
            <person name="Yang W."/>
            <person name="Lam T.T.-Y."/>
            <person name="Chang Q."/>
            <person name="Ding S."/>
            <person name="Wang X."/>
            <person name="Zhu J."/>
            <person name="Ruan X."/>
            <person name="Zhao L."/>
            <person name="Wei J."/>
            <person name="Que T."/>
            <person name="Du C."/>
            <person name="Cheng J."/>
            <person name="Dai P."/>
            <person name="Han X."/>
            <person name="Huang E."/>
            <person name="Gao Y."/>
            <person name="Liu J."/>
            <person name="Shao H."/>
            <person name="Ye R."/>
            <person name="Li L."/>
            <person name="Wei W."/>
            <person name="Wang X."/>
            <person name="Wang C."/>
            <person name="Huo Q."/>
            <person name="Li W."/>
            <person name="Guo W."/>
            <person name="Chen H."/>
            <person name="Chen S."/>
            <person name="Zhou L."/>
            <person name="Zhou L."/>
            <person name="Ni X."/>
            <person name="Tian J."/>
            <person name="Zhou Y."/>
            <person name="Sheng Y."/>
            <person name="Liu T."/>
            <person name="Pan Y."/>
            <person name="Xia L."/>
            <person name="Li J."/>
            <person name="Zhao F."/>
            <person name="Cao W."/>
        </authorList>
    </citation>
    <scope>NUCLEOTIDE SEQUENCE</scope>
    <source>
        <strain evidence="1">Rsan-2018</strain>
        <tissue evidence="1">Larvae</tissue>
    </source>
</reference>
<name>A0A9D4SYL1_RHISA</name>
<reference evidence="1" key="1">
    <citation type="journal article" date="2020" name="Cell">
        <title>Large-Scale Comparative Analyses of Tick Genomes Elucidate Their Genetic Diversity and Vector Capacities.</title>
        <authorList>
            <consortium name="Tick Genome and Microbiome Consortium (TIGMIC)"/>
            <person name="Jia N."/>
            <person name="Wang J."/>
            <person name="Shi W."/>
            <person name="Du L."/>
            <person name="Sun Y."/>
            <person name="Zhan W."/>
            <person name="Jiang J.F."/>
            <person name="Wang Q."/>
            <person name="Zhang B."/>
            <person name="Ji P."/>
            <person name="Bell-Sakyi L."/>
            <person name="Cui X.M."/>
            <person name="Yuan T.T."/>
            <person name="Jiang B.G."/>
            <person name="Yang W.F."/>
            <person name="Lam T.T."/>
            <person name="Chang Q.C."/>
            <person name="Ding S.J."/>
            <person name="Wang X.J."/>
            <person name="Zhu J.G."/>
            <person name="Ruan X.D."/>
            <person name="Zhao L."/>
            <person name="Wei J.T."/>
            <person name="Ye R.Z."/>
            <person name="Que T.C."/>
            <person name="Du C.H."/>
            <person name="Zhou Y.H."/>
            <person name="Cheng J.X."/>
            <person name="Dai P.F."/>
            <person name="Guo W.B."/>
            <person name="Han X.H."/>
            <person name="Huang E.J."/>
            <person name="Li L.F."/>
            <person name="Wei W."/>
            <person name="Gao Y.C."/>
            <person name="Liu J.Z."/>
            <person name="Shao H.Z."/>
            <person name="Wang X."/>
            <person name="Wang C.C."/>
            <person name="Yang T.C."/>
            <person name="Huo Q.B."/>
            <person name="Li W."/>
            <person name="Chen H.Y."/>
            <person name="Chen S.E."/>
            <person name="Zhou L.G."/>
            <person name="Ni X.B."/>
            <person name="Tian J.H."/>
            <person name="Sheng Y."/>
            <person name="Liu T."/>
            <person name="Pan Y.S."/>
            <person name="Xia L.Y."/>
            <person name="Li J."/>
            <person name="Zhao F."/>
            <person name="Cao W.C."/>
        </authorList>
    </citation>
    <scope>NUCLEOTIDE SEQUENCE</scope>
    <source>
        <strain evidence="1">Rsan-2018</strain>
    </source>
</reference>
<comment type="caution">
    <text evidence="1">The sequence shown here is derived from an EMBL/GenBank/DDBJ whole genome shotgun (WGS) entry which is preliminary data.</text>
</comment>
<protein>
    <submittedName>
        <fullName evidence="1">Uncharacterized protein</fullName>
    </submittedName>
</protein>
<dbReference type="EMBL" id="JABSTV010001249">
    <property type="protein sequence ID" value="KAH7961484.1"/>
    <property type="molecule type" value="Genomic_DNA"/>
</dbReference>
<organism evidence="1 2">
    <name type="scientific">Rhipicephalus sanguineus</name>
    <name type="common">Brown dog tick</name>
    <name type="synonym">Ixodes sanguineus</name>
    <dbReference type="NCBI Taxonomy" id="34632"/>
    <lineage>
        <taxon>Eukaryota</taxon>
        <taxon>Metazoa</taxon>
        <taxon>Ecdysozoa</taxon>
        <taxon>Arthropoda</taxon>
        <taxon>Chelicerata</taxon>
        <taxon>Arachnida</taxon>
        <taxon>Acari</taxon>
        <taxon>Parasitiformes</taxon>
        <taxon>Ixodida</taxon>
        <taxon>Ixodoidea</taxon>
        <taxon>Ixodidae</taxon>
        <taxon>Rhipicephalinae</taxon>
        <taxon>Rhipicephalus</taxon>
        <taxon>Rhipicephalus</taxon>
    </lineage>
</organism>
<evidence type="ECO:0000313" key="2">
    <source>
        <dbReference type="Proteomes" id="UP000821837"/>
    </source>
</evidence>